<evidence type="ECO:0000313" key="16">
    <source>
        <dbReference type="Proteomes" id="UP000526233"/>
    </source>
</evidence>
<proteinExistence type="inferred from homology"/>
<dbReference type="Gene3D" id="3.40.50.10840">
    <property type="entry name" value="Putative sugar-binding, N-terminal domain"/>
    <property type="match status" value="1"/>
</dbReference>
<evidence type="ECO:0000256" key="8">
    <source>
        <dbReference type="ARBA" id="ARBA00036346"/>
    </source>
</evidence>
<organism evidence="15 16">
    <name type="scientific">Brucella pseudogrignonensis</name>
    <dbReference type="NCBI Taxonomy" id="419475"/>
    <lineage>
        <taxon>Bacteria</taxon>
        <taxon>Pseudomonadati</taxon>
        <taxon>Pseudomonadota</taxon>
        <taxon>Alphaproteobacteria</taxon>
        <taxon>Hyphomicrobiales</taxon>
        <taxon>Brucellaceae</taxon>
        <taxon>Brucella/Ochrobactrum group</taxon>
        <taxon>Brucella</taxon>
    </lineage>
</organism>
<keyword evidence="3" id="KW-0547">Nucleotide-binding</keyword>
<keyword evidence="5" id="KW-0067">ATP-binding</keyword>
<dbReference type="InterPro" id="IPR050007">
    <property type="entry name" value="OtnK"/>
</dbReference>
<comment type="caution">
    <text evidence="15">The sequence shown here is derived from an EMBL/GenBank/DDBJ whole genome shotgun (WGS) entry which is preliminary data.</text>
</comment>
<dbReference type="RefSeq" id="WP_171380572.1">
    <property type="nucleotide sequence ID" value="NZ_CAXURC020000003.1"/>
</dbReference>
<dbReference type="Gene3D" id="3.40.980.20">
    <property type="entry name" value="Four-carbon acid sugar kinase, nucleotide binding domain"/>
    <property type="match status" value="1"/>
</dbReference>
<comment type="catalytic activity">
    <reaction evidence="7">
        <text>3-dehydro-L-erythronate + ATP = 3-dehydro-4-O-phospho-L-erythronate + ADP + H(+)</text>
        <dbReference type="Rhea" id="RHEA:52552"/>
        <dbReference type="ChEBI" id="CHEBI:15378"/>
        <dbReference type="ChEBI" id="CHEBI:30616"/>
        <dbReference type="ChEBI" id="CHEBI:136592"/>
        <dbReference type="ChEBI" id="CHEBI:136670"/>
        <dbReference type="ChEBI" id="CHEBI:456216"/>
        <dbReference type="EC" id="2.7.1.217"/>
    </reaction>
</comment>
<dbReference type="InterPro" id="IPR037051">
    <property type="entry name" value="4-carb_acid_sugar_kinase_N_sf"/>
</dbReference>
<dbReference type="AlphaFoldDB" id="A0A7Y3WZU9"/>
<evidence type="ECO:0000256" key="7">
    <source>
        <dbReference type="ARBA" id="ARBA00035898"/>
    </source>
</evidence>
<dbReference type="GO" id="GO:0016301">
    <property type="term" value="F:kinase activity"/>
    <property type="evidence" value="ECO:0007669"/>
    <property type="project" value="UniProtKB-KW"/>
</dbReference>
<comment type="similarity">
    <text evidence="1">Belongs to the four-carbon acid sugar kinase family.</text>
</comment>
<evidence type="ECO:0000256" key="3">
    <source>
        <dbReference type="ARBA" id="ARBA00022741"/>
    </source>
</evidence>
<dbReference type="NCBIfam" id="NF043035">
    <property type="entry name" value="OxoTetrKin"/>
    <property type="match status" value="1"/>
</dbReference>
<dbReference type="Pfam" id="PF17042">
    <property type="entry name" value="NBD_C"/>
    <property type="match status" value="1"/>
</dbReference>
<protein>
    <recommendedName>
        <fullName evidence="11">3-oxo-tetronate kinase</fullName>
        <ecNumber evidence="10">2.7.1.217</ecNumber>
    </recommendedName>
    <alternativeName>
        <fullName evidence="12">3-dehydrotetronate 4-kinase</fullName>
    </alternativeName>
</protein>
<dbReference type="Pfam" id="PF07005">
    <property type="entry name" value="SBD_N"/>
    <property type="match status" value="1"/>
</dbReference>
<evidence type="ECO:0000256" key="2">
    <source>
        <dbReference type="ARBA" id="ARBA00022679"/>
    </source>
</evidence>
<evidence type="ECO:0000313" key="15">
    <source>
        <dbReference type="EMBL" id="NNV23638.1"/>
    </source>
</evidence>
<evidence type="ECO:0000256" key="10">
    <source>
        <dbReference type="ARBA" id="ARBA00039095"/>
    </source>
</evidence>
<dbReference type="EC" id="2.7.1.217" evidence="10"/>
<keyword evidence="6" id="KW-0119">Carbohydrate metabolism</keyword>
<accession>A0A7Y3WZU9</accession>
<dbReference type="GO" id="GO:0005524">
    <property type="term" value="F:ATP binding"/>
    <property type="evidence" value="ECO:0007669"/>
    <property type="project" value="UniProtKB-KW"/>
</dbReference>
<dbReference type="Proteomes" id="UP000526233">
    <property type="component" value="Unassembled WGS sequence"/>
</dbReference>
<evidence type="ECO:0000256" key="9">
    <source>
        <dbReference type="ARBA" id="ARBA00037335"/>
    </source>
</evidence>
<comment type="catalytic activity">
    <reaction evidence="8">
        <text>3-dehydro-D-erythronate + ATP = 3-dehydro-4-O-phospho-D-erythronate + ADP + H(+)</text>
        <dbReference type="Rhea" id="RHEA:52556"/>
        <dbReference type="ChEBI" id="CHEBI:15378"/>
        <dbReference type="ChEBI" id="CHEBI:30616"/>
        <dbReference type="ChEBI" id="CHEBI:57958"/>
        <dbReference type="ChEBI" id="CHEBI:136593"/>
        <dbReference type="ChEBI" id="CHEBI:456216"/>
        <dbReference type="EC" id="2.7.1.217"/>
    </reaction>
</comment>
<dbReference type="SUPFAM" id="SSF142764">
    <property type="entry name" value="YgbK-like"/>
    <property type="match status" value="1"/>
</dbReference>
<feature type="domain" description="Four-carbon acid sugar kinase nucleotide binding" evidence="14">
    <location>
        <begin position="260"/>
        <end position="415"/>
    </location>
</feature>
<comment type="function">
    <text evidence="9">Catalyzes the ATP-dependent phosphorylation of 3-oxo-tetronate to 3-oxo-tetronate 4-phosphate.</text>
</comment>
<evidence type="ECO:0000256" key="1">
    <source>
        <dbReference type="ARBA" id="ARBA00005715"/>
    </source>
</evidence>
<keyword evidence="2" id="KW-0808">Transferase</keyword>
<evidence type="ECO:0000256" key="5">
    <source>
        <dbReference type="ARBA" id="ARBA00022840"/>
    </source>
</evidence>
<dbReference type="InterPro" id="IPR010737">
    <property type="entry name" value="4-carb_acid_sugar_kinase_N"/>
</dbReference>
<evidence type="ECO:0000256" key="6">
    <source>
        <dbReference type="ARBA" id="ARBA00023277"/>
    </source>
</evidence>
<reference evidence="15 16" key="1">
    <citation type="submission" date="2018-11" db="EMBL/GenBank/DDBJ databases">
        <title>Genome sequencing and analysis.</title>
        <authorList>
            <person name="Huang Y.-T."/>
        </authorList>
    </citation>
    <scope>NUCLEOTIDE SEQUENCE [LARGE SCALE GENOMIC DNA]</scope>
    <source>
        <strain evidence="15 16">SHIN</strain>
    </source>
</reference>
<evidence type="ECO:0000256" key="12">
    <source>
        <dbReference type="ARBA" id="ARBA00041377"/>
    </source>
</evidence>
<sequence length="425" mass="44094">MAIALGAIADDFTGATDLAALLARSGYPVSLRLGLPDKDEPVAHVSGIEIIALKIRTVPRETAVTQALAACDWLKQRGLSKLYWKYCSTFDSTADGNIGPVAEALMRAMAAEQTIYCPAFPENGRTVFMGHLFVGDRLLSDSPMKDHPLTPMRDANLLRLLAPQLEGQVGLVNRLTIAEGVKSVQAAVAALKARGVAHVVMDAVADADLATIATATLGLPLLTGGSALAMPLPALLHAQGLLQAKSNPAAPPDLGAGQIVLSGSCSAMTLKQVAAFEDHAQSYRLDPVRLAQPNGIRAVTQWLQTVPLTAPKLIYASADATSVKAAQAALGAERAGQIVEQALAEIAVAAFALGIRRFVVAGGETSGAVAQALGIAKLRVGREIAPGVPWTYATTQGASVALALKSGNFGAPSFFRDALNMLEAG</sequence>
<gene>
    <name evidence="15" type="ORF">EHE22_24985</name>
</gene>
<evidence type="ECO:0000259" key="13">
    <source>
        <dbReference type="Pfam" id="PF07005"/>
    </source>
</evidence>
<dbReference type="EMBL" id="PKQI01000004">
    <property type="protein sequence ID" value="NNV23638.1"/>
    <property type="molecule type" value="Genomic_DNA"/>
</dbReference>
<name>A0A7Y3WZU9_9HYPH</name>
<evidence type="ECO:0000256" key="11">
    <source>
        <dbReference type="ARBA" id="ARBA00039461"/>
    </source>
</evidence>
<evidence type="ECO:0000259" key="14">
    <source>
        <dbReference type="Pfam" id="PF17042"/>
    </source>
</evidence>
<keyword evidence="4 15" id="KW-0418">Kinase</keyword>
<feature type="domain" description="Four-carbon acid sugar kinase N-terminal" evidence="13">
    <location>
        <begin position="5"/>
        <end position="231"/>
    </location>
</feature>
<dbReference type="InterPro" id="IPR042213">
    <property type="entry name" value="NBD_C_sf"/>
</dbReference>
<evidence type="ECO:0000256" key="4">
    <source>
        <dbReference type="ARBA" id="ARBA00022777"/>
    </source>
</evidence>
<dbReference type="InterPro" id="IPR031475">
    <property type="entry name" value="NBD_C"/>
</dbReference>